<dbReference type="EC" id="6.3.2.13" evidence="7"/>
<dbReference type="PANTHER" id="PTHR23135">
    <property type="entry name" value="MUR LIGASE FAMILY MEMBER"/>
    <property type="match status" value="1"/>
</dbReference>
<dbReference type="NCBIfam" id="NF001126">
    <property type="entry name" value="PRK00139.1-4"/>
    <property type="match status" value="1"/>
</dbReference>
<feature type="domain" description="Mur ligase N-terminal catalytic" evidence="9">
    <location>
        <begin position="22"/>
        <end position="66"/>
    </location>
</feature>
<keyword evidence="5 7" id="KW-0131">Cell cycle</keyword>
<comment type="similarity">
    <text evidence="1 7">Belongs to the MurCDEF family. MurE subfamily.</text>
</comment>
<feature type="domain" description="Mur ligase C-terminal" evidence="10">
    <location>
        <begin position="347"/>
        <end position="476"/>
    </location>
</feature>
<dbReference type="GO" id="GO:0071555">
    <property type="term" value="P:cell wall organization"/>
    <property type="evidence" value="ECO:0007669"/>
    <property type="project" value="UniProtKB-KW"/>
</dbReference>
<name>A0A1Y0EU27_9BURK</name>
<dbReference type="OrthoDB" id="9800958at2"/>
<keyword evidence="7" id="KW-0963">Cytoplasm</keyword>
<sequence length="509" mass="54521">MQRLADPQAANDWLRARVQGQLTVDSRRVGAHDGFVAWPGAAVDGRQFVGDALAQGAAACLVEAQGVEHALPDALRHGTQAERIASYDHLKADTGPIASLFYGEPTRQLATVAVTGTNGKTSTAWWLASLLPHLPAPHAQRCLMVGTLGVGEPPAVHSTGLTTPDPVRLHQAFRDAVQDGVTACVMEASSIGLAEHRLDGVRIDTAVFTNFTQDHLDYHADMADYWQAKRRLFDWPGLRHAVVNIDDDQGARLAEDLKTSAQAGELDLWTVGRHPAARLRAVAVHHADEGMGIELSDPDDERVVVHTTQFGDFNVNNLLGVIACMRAWGVPLAAVAQGVARLPAVPGRLQRVAAAGRSGPLVLVDYAHTPDALDKALQAVRPLADQRGGRLWCVFGCGGNRDAAKRPLMGRVAEQGADRVVVTSDNPRHEAPMAIIEAIQAGMTRPHLTEVDRGGAIQMAITQASPRDVVVLAGKGHEDYQEVVGERHPFSDLDVARLALQRRSSGGAP</sequence>
<dbReference type="HAMAP" id="MF_00208">
    <property type="entry name" value="MurE"/>
    <property type="match status" value="1"/>
</dbReference>
<dbReference type="GO" id="GO:0000287">
    <property type="term" value="F:magnesium ion binding"/>
    <property type="evidence" value="ECO:0007669"/>
    <property type="project" value="UniProtKB-UniRule"/>
</dbReference>
<keyword evidence="7" id="KW-0547">Nucleotide-binding</keyword>
<evidence type="ECO:0000259" key="11">
    <source>
        <dbReference type="Pfam" id="PF08245"/>
    </source>
</evidence>
<keyword evidence="13" id="KW-1185">Reference proteome</keyword>
<evidence type="ECO:0000256" key="1">
    <source>
        <dbReference type="ARBA" id="ARBA00005898"/>
    </source>
</evidence>
<dbReference type="Gene3D" id="3.90.190.20">
    <property type="entry name" value="Mur ligase, C-terminal domain"/>
    <property type="match status" value="1"/>
</dbReference>
<keyword evidence="7 12" id="KW-0436">Ligase</keyword>
<dbReference type="AlphaFoldDB" id="A0A1Y0EU27"/>
<feature type="binding site" evidence="7">
    <location>
        <begin position="116"/>
        <end position="122"/>
    </location>
    <ligand>
        <name>ATP</name>
        <dbReference type="ChEBI" id="CHEBI:30616"/>
    </ligand>
</feature>
<feature type="modified residue" description="N6-carboxylysine" evidence="7">
    <location>
        <position position="229"/>
    </location>
</feature>
<protein>
    <recommendedName>
        <fullName evidence="7">UDP-N-acetylmuramoyl-L-alanyl-D-glutamate--2,6-diaminopimelate ligase</fullName>
        <ecNumber evidence="7">6.3.2.13</ecNumber>
    </recommendedName>
    <alternativeName>
        <fullName evidence="7">Meso-A2pm-adding enzyme</fullName>
    </alternativeName>
    <alternativeName>
        <fullName evidence="7">Meso-diaminopimelate-adding enzyme</fullName>
    </alternativeName>
    <alternativeName>
        <fullName evidence="7">UDP-MurNAc-L-Ala-D-Glu:meso-diaminopimelate ligase</fullName>
    </alternativeName>
    <alternativeName>
        <fullName evidence="7">UDP-MurNAc-tripeptide synthetase</fullName>
    </alternativeName>
    <alternativeName>
        <fullName evidence="7">UDP-N-acetylmuramyl-tripeptide synthetase</fullName>
    </alternativeName>
</protein>
<feature type="binding site" evidence="7">
    <location>
        <position position="26"/>
    </location>
    <ligand>
        <name>UDP-N-acetyl-alpha-D-muramoyl-L-alanyl-D-glutamate</name>
        <dbReference type="ChEBI" id="CHEBI:83900"/>
    </ligand>
</feature>
<feature type="short sequence motif" description="Meso-diaminopimelate recognition motif" evidence="7">
    <location>
        <begin position="425"/>
        <end position="428"/>
    </location>
</feature>
<dbReference type="Proteomes" id="UP000196138">
    <property type="component" value="Chromosome"/>
</dbReference>
<feature type="binding site" evidence="7">
    <location>
        <position position="474"/>
    </location>
    <ligand>
        <name>meso-2,6-diaminopimelate</name>
        <dbReference type="ChEBI" id="CHEBI:57791"/>
    </ligand>
</feature>
<dbReference type="Gene3D" id="3.40.1390.10">
    <property type="entry name" value="MurE/MurF, N-terminal domain"/>
    <property type="match status" value="1"/>
</dbReference>
<keyword evidence="2 7" id="KW-0132">Cell division</keyword>
<evidence type="ECO:0000256" key="7">
    <source>
        <dbReference type="HAMAP-Rule" id="MF_00208"/>
    </source>
</evidence>
<evidence type="ECO:0000256" key="6">
    <source>
        <dbReference type="ARBA" id="ARBA00023316"/>
    </source>
</evidence>
<dbReference type="GO" id="GO:0009252">
    <property type="term" value="P:peptidoglycan biosynthetic process"/>
    <property type="evidence" value="ECO:0007669"/>
    <property type="project" value="UniProtKB-UniRule"/>
</dbReference>
<dbReference type="InterPro" id="IPR005761">
    <property type="entry name" value="UDP-N-AcMur-Glu-dNH2Pim_ligase"/>
</dbReference>
<feature type="binding site" evidence="7">
    <location>
        <begin position="162"/>
        <end position="163"/>
    </location>
    <ligand>
        <name>UDP-N-acetyl-alpha-D-muramoyl-L-alanyl-D-glutamate</name>
        <dbReference type="ChEBI" id="CHEBI:83900"/>
    </ligand>
</feature>
<keyword evidence="4 7" id="KW-0573">Peptidoglycan synthesis</keyword>
<feature type="binding site" evidence="7">
    <location>
        <position position="189"/>
    </location>
    <ligand>
        <name>UDP-N-acetyl-alpha-D-muramoyl-L-alanyl-D-glutamate</name>
        <dbReference type="ChEBI" id="CHEBI:83900"/>
    </ligand>
</feature>
<keyword evidence="7" id="KW-0460">Magnesium</keyword>
<evidence type="ECO:0000256" key="3">
    <source>
        <dbReference type="ARBA" id="ARBA00022960"/>
    </source>
</evidence>
<dbReference type="RefSeq" id="WP_087284875.1">
    <property type="nucleotide sequence ID" value="NZ_CP021455.1"/>
</dbReference>
<feature type="binding site" evidence="7">
    <location>
        <position position="401"/>
    </location>
    <ligand>
        <name>meso-2,6-diaminopimelate</name>
        <dbReference type="ChEBI" id="CHEBI:57791"/>
    </ligand>
</feature>
<dbReference type="Pfam" id="PF02875">
    <property type="entry name" value="Mur_ligase_C"/>
    <property type="match status" value="1"/>
</dbReference>
<dbReference type="PANTHER" id="PTHR23135:SF4">
    <property type="entry name" value="UDP-N-ACETYLMURAMOYL-L-ALANYL-D-GLUTAMATE--2,6-DIAMINOPIMELATE LIGASE MURE HOMOLOG, CHLOROPLASTIC"/>
    <property type="match status" value="1"/>
</dbReference>
<accession>A0A1Y0EU27</accession>
<evidence type="ECO:0000259" key="9">
    <source>
        <dbReference type="Pfam" id="PF01225"/>
    </source>
</evidence>
<evidence type="ECO:0000313" key="12">
    <source>
        <dbReference type="EMBL" id="ARU06951.1"/>
    </source>
</evidence>
<dbReference type="SUPFAM" id="SSF53623">
    <property type="entry name" value="MurD-like peptide ligases, catalytic domain"/>
    <property type="match status" value="1"/>
</dbReference>
<dbReference type="InterPro" id="IPR004101">
    <property type="entry name" value="Mur_ligase_C"/>
</dbReference>
<feature type="binding site" evidence="7">
    <location>
        <position position="478"/>
    </location>
    <ligand>
        <name>meso-2,6-diaminopimelate</name>
        <dbReference type="ChEBI" id="CHEBI:57791"/>
    </ligand>
</feature>
<dbReference type="SUPFAM" id="SSF63418">
    <property type="entry name" value="MurE/MurF N-terminal domain"/>
    <property type="match status" value="1"/>
</dbReference>
<dbReference type="GO" id="GO:0008765">
    <property type="term" value="F:UDP-N-acetylmuramoylalanyl-D-glutamate-2,6-diaminopimelate ligase activity"/>
    <property type="evidence" value="ECO:0007669"/>
    <property type="project" value="UniProtKB-UniRule"/>
</dbReference>
<dbReference type="KEGG" id="cser:CCO03_17570"/>
<comment type="caution">
    <text evidence="7">Lacks conserved residue(s) required for the propagation of feature annotation.</text>
</comment>
<dbReference type="GO" id="GO:0008360">
    <property type="term" value="P:regulation of cell shape"/>
    <property type="evidence" value="ECO:0007669"/>
    <property type="project" value="UniProtKB-KW"/>
</dbReference>
<evidence type="ECO:0000256" key="8">
    <source>
        <dbReference type="RuleBase" id="RU004135"/>
    </source>
</evidence>
<evidence type="ECO:0000256" key="4">
    <source>
        <dbReference type="ARBA" id="ARBA00022984"/>
    </source>
</evidence>
<evidence type="ECO:0000259" key="10">
    <source>
        <dbReference type="Pfam" id="PF02875"/>
    </source>
</evidence>
<comment type="catalytic activity">
    <reaction evidence="7">
        <text>UDP-N-acetyl-alpha-D-muramoyl-L-alanyl-D-glutamate + meso-2,6-diaminopimelate + ATP = UDP-N-acetyl-alpha-D-muramoyl-L-alanyl-gamma-D-glutamyl-meso-2,6-diaminopimelate + ADP + phosphate + H(+)</text>
        <dbReference type="Rhea" id="RHEA:23676"/>
        <dbReference type="ChEBI" id="CHEBI:15378"/>
        <dbReference type="ChEBI" id="CHEBI:30616"/>
        <dbReference type="ChEBI" id="CHEBI:43474"/>
        <dbReference type="ChEBI" id="CHEBI:57791"/>
        <dbReference type="ChEBI" id="CHEBI:83900"/>
        <dbReference type="ChEBI" id="CHEBI:83905"/>
        <dbReference type="ChEBI" id="CHEBI:456216"/>
        <dbReference type="EC" id="6.3.2.13"/>
    </reaction>
</comment>
<dbReference type="EMBL" id="CP021455">
    <property type="protein sequence ID" value="ARU06951.1"/>
    <property type="molecule type" value="Genomic_DNA"/>
</dbReference>
<dbReference type="Pfam" id="PF01225">
    <property type="entry name" value="Mur_ligase"/>
    <property type="match status" value="1"/>
</dbReference>
<dbReference type="UniPathway" id="UPA00219"/>
<evidence type="ECO:0000256" key="2">
    <source>
        <dbReference type="ARBA" id="ARBA00022618"/>
    </source>
</evidence>
<dbReference type="InterPro" id="IPR036615">
    <property type="entry name" value="Mur_ligase_C_dom_sf"/>
</dbReference>
<evidence type="ECO:0000313" key="13">
    <source>
        <dbReference type="Proteomes" id="UP000196138"/>
    </source>
</evidence>
<dbReference type="InterPro" id="IPR000713">
    <property type="entry name" value="Mur_ligase_N"/>
</dbReference>
<gene>
    <name evidence="7" type="primary">murE</name>
    <name evidence="12" type="ORF">CCO03_17570</name>
</gene>
<dbReference type="Pfam" id="PF08245">
    <property type="entry name" value="Mur_ligase_M"/>
    <property type="match status" value="1"/>
</dbReference>
<comment type="cofactor">
    <cofactor evidence="7">
        <name>Mg(2+)</name>
        <dbReference type="ChEBI" id="CHEBI:18420"/>
    </cofactor>
</comment>
<dbReference type="NCBIfam" id="TIGR01085">
    <property type="entry name" value="murE"/>
    <property type="match status" value="1"/>
</dbReference>
<dbReference type="InterPro" id="IPR013221">
    <property type="entry name" value="Mur_ligase_cen"/>
</dbReference>
<feature type="binding site" evidence="7">
    <location>
        <position position="197"/>
    </location>
    <ligand>
        <name>UDP-N-acetyl-alpha-D-muramoyl-L-alanyl-D-glutamate</name>
        <dbReference type="ChEBI" id="CHEBI:83900"/>
    </ligand>
</feature>
<comment type="subcellular location">
    <subcellularLocation>
        <location evidence="7 8">Cytoplasm</location>
    </subcellularLocation>
</comment>
<dbReference type="GO" id="GO:0005737">
    <property type="term" value="C:cytoplasm"/>
    <property type="evidence" value="ECO:0007669"/>
    <property type="project" value="UniProtKB-SubCell"/>
</dbReference>
<dbReference type="GO" id="GO:0051301">
    <property type="term" value="P:cell division"/>
    <property type="evidence" value="ECO:0007669"/>
    <property type="project" value="UniProtKB-KW"/>
</dbReference>
<keyword evidence="6 7" id="KW-0961">Cell wall biogenesis/degradation</keyword>
<keyword evidence="3 7" id="KW-0133">Cell shape</keyword>
<dbReference type="InterPro" id="IPR035911">
    <property type="entry name" value="MurE/MurF_N"/>
</dbReference>
<comment type="function">
    <text evidence="7">Catalyzes the addition of meso-diaminopimelic acid to the nucleotide precursor UDP-N-acetylmuramoyl-L-alanyl-D-glutamate (UMAG) in the biosynthesis of bacterial cell-wall peptidoglycan.</text>
</comment>
<dbReference type="GO" id="GO:0005524">
    <property type="term" value="F:ATP binding"/>
    <property type="evidence" value="ECO:0007669"/>
    <property type="project" value="UniProtKB-UniRule"/>
</dbReference>
<keyword evidence="7" id="KW-0067">ATP-binding</keyword>
<feature type="domain" description="Mur ligase central" evidence="11">
    <location>
        <begin position="114"/>
        <end position="324"/>
    </location>
</feature>
<dbReference type="SUPFAM" id="SSF53244">
    <property type="entry name" value="MurD-like peptide ligases, peptide-binding domain"/>
    <property type="match status" value="1"/>
</dbReference>
<comment type="PTM">
    <text evidence="7">Carboxylation is probably crucial for Mg(2+) binding and, consequently, for the gamma-phosphate positioning of ATP.</text>
</comment>
<proteinExistence type="inferred from homology"/>
<dbReference type="Gene3D" id="3.40.1190.10">
    <property type="entry name" value="Mur-like, catalytic domain"/>
    <property type="match status" value="1"/>
</dbReference>
<evidence type="ECO:0000256" key="5">
    <source>
        <dbReference type="ARBA" id="ARBA00023306"/>
    </source>
</evidence>
<organism evidence="12 13">
    <name type="scientific">Comamonas serinivorans</name>
    <dbReference type="NCBI Taxonomy" id="1082851"/>
    <lineage>
        <taxon>Bacteria</taxon>
        <taxon>Pseudomonadati</taxon>
        <taxon>Pseudomonadota</taxon>
        <taxon>Betaproteobacteria</taxon>
        <taxon>Burkholderiales</taxon>
        <taxon>Comamonadaceae</taxon>
        <taxon>Comamonas</taxon>
    </lineage>
</organism>
<comment type="pathway">
    <text evidence="7 8">Cell wall biogenesis; peptidoglycan biosynthesis.</text>
</comment>
<feature type="binding site" evidence="7">
    <location>
        <begin position="425"/>
        <end position="428"/>
    </location>
    <ligand>
        <name>meso-2,6-diaminopimelate</name>
        <dbReference type="ChEBI" id="CHEBI:57791"/>
    </ligand>
</feature>
<dbReference type="InterPro" id="IPR036565">
    <property type="entry name" value="Mur-like_cat_sf"/>
</dbReference>
<reference evidence="12 13" key="1">
    <citation type="submission" date="2017-05" db="EMBL/GenBank/DDBJ databases">
        <authorList>
            <person name="Song R."/>
            <person name="Chenine A.L."/>
            <person name="Ruprecht R.M."/>
        </authorList>
    </citation>
    <scope>NUCLEOTIDE SEQUENCE [LARGE SCALE GENOMIC DNA]</scope>
    <source>
        <strain evidence="12 13">DSM 26136</strain>
    </source>
</reference>